<dbReference type="GO" id="GO:0016407">
    <property type="term" value="F:acetyltransferase activity"/>
    <property type="evidence" value="ECO:0007669"/>
    <property type="project" value="TreeGrafter"/>
</dbReference>
<dbReference type="Gene3D" id="3.30.559.10">
    <property type="entry name" value="Chloramphenicol acetyltransferase-like domain"/>
    <property type="match status" value="1"/>
</dbReference>
<dbReference type="PANTHER" id="PTHR43178">
    <property type="entry name" value="DIHYDROLIPOAMIDE ACETYLTRANSFERASE COMPONENT OF PYRUVATE DEHYDROGENASE COMPLEX"/>
    <property type="match status" value="1"/>
</dbReference>
<comment type="similarity">
    <text evidence="2 6">Belongs to the 2-oxoacid dehydrogenase family.</text>
</comment>
<comment type="cofactor">
    <cofactor evidence="1 6">
        <name>(R)-lipoate</name>
        <dbReference type="ChEBI" id="CHEBI:83088"/>
    </cofactor>
</comment>
<dbReference type="Pfam" id="PF02817">
    <property type="entry name" value="E3_binding"/>
    <property type="match status" value="1"/>
</dbReference>
<gene>
    <name evidence="10" type="primary">acoC_1</name>
    <name evidence="10" type="ORF">caldi_02060</name>
</gene>
<evidence type="ECO:0000259" key="9">
    <source>
        <dbReference type="PROSITE" id="PS51826"/>
    </source>
</evidence>
<reference evidence="10" key="1">
    <citation type="submission" date="2022-03" db="EMBL/GenBank/DDBJ databases">
        <title>Complete genome sequence of Caldinitratiruptor microaerophilus.</title>
        <authorList>
            <person name="Mukaiyama R."/>
            <person name="Nishiyama T."/>
            <person name="Ueda K."/>
        </authorList>
    </citation>
    <scope>NUCLEOTIDE SEQUENCE</scope>
    <source>
        <strain evidence="10">JCM 16183</strain>
    </source>
</reference>
<dbReference type="Gene3D" id="2.40.50.100">
    <property type="match status" value="1"/>
</dbReference>
<evidence type="ECO:0000256" key="1">
    <source>
        <dbReference type="ARBA" id="ARBA00001938"/>
    </source>
</evidence>
<proteinExistence type="inferred from homology"/>
<dbReference type="InterPro" id="IPR000089">
    <property type="entry name" value="Biotin_lipoyl"/>
</dbReference>
<dbReference type="InterPro" id="IPR004167">
    <property type="entry name" value="PSBD"/>
</dbReference>
<dbReference type="PROSITE" id="PS50968">
    <property type="entry name" value="BIOTINYL_LIPOYL"/>
    <property type="match status" value="1"/>
</dbReference>
<dbReference type="InterPro" id="IPR036625">
    <property type="entry name" value="E3-bd_dom_sf"/>
</dbReference>
<dbReference type="GO" id="GO:0005737">
    <property type="term" value="C:cytoplasm"/>
    <property type="evidence" value="ECO:0007669"/>
    <property type="project" value="TreeGrafter"/>
</dbReference>
<dbReference type="SUPFAM" id="SSF52777">
    <property type="entry name" value="CoA-dependent acyltransferases"/>
    <property type="match status" value="1"/>
</dbReference>
<dbReference type="PANTHER" id="PTHR43178:SF5">
    <property type="entry name" value="LIPOAMIDE ACYLTRANSFERASE COMPONENT OF BRANCHED-CHAIN ALPHA-KETO ACID DEHYDROGENASE COMPLEX, MITOCHONDRIAL"/>
    <property type="match status" value="1"/>
</dbReference>
<dbReference type="InterPro" id="IPR011053">
    <property type="entry name" value="Single_hybrid_motif"/>
</dbReference>
<dbReference type="InterPro" id="IPR003016">
    <property type="entry name" value="2-oxoA_DH_lipoyl-BS"/>
</dbReference>
<protein>
    <recommendedName>
        <fullName evidence="6">Dihydrolipoamide acetyltransferase component of pyruvate dehydrogenase complex</fullName>
        <ecNumber evidence="6">2.3.1.-</ecNumber>
    </recommendedName>
</protein>
<dbReference type="InterPro" id="IPR001078">
    <property type="entry name" value="2-oxoacid_DH_actylTfrase"/>
</dbReference>
<dbReference type="EMBL" id="AP025628">
    <property type="protein sequence ID" value="BDG59116.1"/>
    <property type="molecule type" value="Genomic_DNA"/>
</dbReference>
<evidence type="ECO:0000259" key="8">
    <source>
        <dbReference type="PROSITE" id="PS50968"/>
    </source>
</evidence>
<dbReference type="PROSITE" id="PS00189">
    <property type="entry name" value="LIPOYL"/>
    <property type="match status" value="1"/>
</dbReference>
<dbReference type="InterPro" id="IPR050743">
    <property type="entry name" value="2-oxoacid_DH_E2_comp"/>
</dbReference>
<evidence type="ECO:0000256" key="6">
    <source>
        <dbReference type="RuleBase" id="RU003423"/>
    </source>
</evidence>
<feature type="domain" description="Lipoyl-binding" evidence="8">
    <location>
        <begin position="1"/>
        <end position="58"/>
    </location>
</feature>
<organism evidence="10 11">
    <name type="scientific">Caldinitratiruptor microaerophilus</name>
    <dbReference type="NCBI Taxonomy" id="671077"/>
    <lineage>
        <taxon>Bacteria</taxon>
        <taxon>Bacillati</taxon>
        <taxon>Bacillota</taxon>
        <taxon>Clostridia</taxon>
        <taxon>Eubacteriales</taxon>
        <taxon>Symbiobacteriaceae</taxon>
        <taxon>Caldinitratiruptor</taxon>
    </lineage>
</organism>
<keyword evidence="5 6" id="KW-0012">Acyltransferase</keyword>
<dbReference type="Gene3D" id="4.10.320.10">
    <property type="entry name" value="E3-binding domain"/>
    <property type="match status" value="1"/>
</dbReference>
<feature type="compositionally biased region" description="Low complexity" evidence="7">
    <location>
        <begin position="145"/>
        <end position="157"/>
    </location>
</feature>
<dbReference type="InterPro" id="IPR023213">
    <property type="entry name" value="CAT-like_dom_sf"/>
</dbReference>
<dbReference type="SUPFAM" id="SSF51230">
    <property type="entry name" value="Single hybrid motif"/>
    <property type="match status" value="1"/>
</dbReference>
<dbReference type="Pfam" id="PF00198">
    <property type="entry name" value="2-oxoacid_dh"/>
    <property type="match status" value="1"/>
</dbReference>
<dbReference type="Pfam" id="PF00364">
    <property type="entry name" value="Biotin_lipoyl"/>
    <property type="match status" value="1"/>
</dbReference>
<evidence type="ECO:0000256" key="5">
    <source>
        <dbReference type="ARBA" id="ARBA00023315"/>
    </source>
</evidence>
<dbReference type="EC" id="2.3.1.-" evidence="6"/>
<dbReference type="Proteomes" id="UP001163687">
    <property type="component" value="Chromosome"/>
</dbReference>
<feature type="region of interest" description="Disordered" evidence="7">
    <location>
        <begin position="130"/>
        <end position="158"/>
    </location>
</feature>
<feature type="region of interest" description="Disordered" evidence="7">
    <location>
        <begin position="74"/>
        <end position="93"/>
    </location>
</feature>
<keyword evidence="4 6" id="KW-0450">Lipoyl</keyword>
<dbReference type="PROSITE" id="PS51826">
    <property type="entry name" value="PSBD"/>
    <property type="match status" value="1"/>
</dbReference>
<sequence>MNWFKAEGEAVRAGELLLEVQFDKVATEVAAPRDGVLARIRVPAGQPVRPGDVVCEIAERPGAPAEVSAGAGSAAAPAAAGGPTGATGAAPAAPVSPAARRLAKELGVDLSRVQGSGPGGRITEADVRRAAEAAGAPAGPGPAGGPAAPAGTAAAAGQRPVPIAGVQGRWEPLPPAQRVLASRMAQSMREAPQLTLERQADVTALVRRREALREQGSRVTLTDLLHRAVALALREHPRLQAVWQEDALFVPEAINLGVAVADGDLLVVPVIRGADRLSLEELAAERERLVAAARAGTLTARDLEGGTFTVTNLGGYGIDFFTPILNPPQSAILGVGRVADALALEGERVVARKLLTLSLTIDHRVVNGAPAALFLDRLAGLLAEPEAWATVS</sequence>
<keyword evidence="3 6" id="KW-0808">Transferase</keyword>
<evidence type="ECO:0000256" key="2">
    <source>
        <dbReference type="ARBA" id="ARBA00007317"/>
    </source>
</evidence>
<evidence type="ECO:0000256" key="4">
    <source>
        <dbReference type="ARBA" id="ARBA00022823"/>
    </source>
</evidence>
<evidence type="ECO:0000313" key="11">
    <source>
        <dbReference type="Proteomes" id="UP001163687"/>
    </source>
</evidence>
<name>A0AA35G5C0_9FIRM</name>
<dbReference type="AlphaFoldDB" id="A0AA35G5C0"/>
<evidence type="ECO:0000313" key="10">
    <source>
        <dbReference type="EMBL" id="BDG59116.1"/>
    </source>
</evidence>
<evidence type="ECO:0000256" key="3">
    <source>
        <dbReference type="ARBA" id="ARBA00022679"/>
    </source>
</evidence>
<dbReference type="GO" id="GO:0031405">
    <property type="term" value="F:lipoic acid binding"/>
    <property type="evidence" value="ECO:0007669"/>
    <property type="project" value="TreeGrafter"/>
</dbReference>
<dbReference type="SUPFAM" id="SSF47005">
    <property type="entry name" value="Peripheral subunit-binding domain of 2-oxo acid dehydrogenase complex"/>
    <property type="match status" value="1"/>
</dbReference>
<keyword evidence="11" id="KW-1185">Reference proteome</keyword>
<dbReference type="KEGG" id="cmic:caldi_02060"/>
<feature type="domain" description="Peripheral subunit-binding (PSBD)" evidence="9">
    <location>
        <begin position="94"/>
        <end position="131"/>
    </location>
</feature>
<evidence type="ECO:0000256" key="7">
    <source>
        <dbReference type="SAM" id="MobiDB-lite"/>
    </source>
</evidence>
<dbReference type="CDD" id="cd06849">
    <property type="entry name" value="lipoyl_domain"/>
    <property type="match status" value="1"/>
</dbReference>
<accession>A0AA35G5C0</accession>